<feature type="transmembrane region" description="Helical" evidence="6">
    <location>
        <begin position="43"/>
        <end position="66"/>
    </location>
</feature>
<dbReference type="OrthoDB" id="3396203at2"/>
<comment type="subcellular location">
    <subcellularLocation>
        <location evidence="1">Cell membrane</location>
        <topology evidence="1">Multi-pass membrane protein</topology>
    </subcellularLocation>
</comment>
<comment type="caution">
    <text evidence="8">The sequence shown here is derived from an EMBL/GenBank/DDBJ whole genome shotgun (WGS) entry which is preliminary data.</text>
</comment>
<organism evidence="8 9">
    <name type="scientific">Brachybacterium muris UCD-AY4</name>
    <dbReference type="NCBI Taxonomy" id="1249481"/>
    <lineage>
        <taxon>Bacteria</taxon>
        <taxon>Bacillati</taxon>
        <taxon>Actinomycetota</taxon>
        <taxon>Actinomycetes</taxon>
        <taxon>Micrococcales</taxon>
        <taxon>Dermabacteraceae</taxon>
        <taxon>Brachybacterium</taxon>
    </lineage>
</organism>
<name>A0A022KYB3_9MICO</name>
<reference evidence="8 9" key="1">
    <citation type="journal article" date="2013" name="Genome Announc.">
        <title>Draft genome sequence of an Actinobacterium, Brachybacterium muris strain UCD-AY4.</title>
        <authorList>
            <person name="Lo J.R."/>
            <person name="Lang J.M."/>
            <person name="Darling A.E."/>
            <person name="Eisen J.A."/>
            <person name="Coil D.A."/>
        </authorList>
    </citation>
    <scope>NUCLEOTIDE SEQUENCE [LARGE SCALE GENOMIC DNA]</scope>
    <source>
        <strain evidence="8 9">UCD-AY4</strain>
    </source>
</reference>
<keyword evidence="2" id="KW-1003">Cell membrane</keyword>
<dbReference type="RefSeq" id="WP_017822692.1">
    <property type="nucleotide sequence ID" value="NZ_AORC01000005.1"/>
</dbReference>
<evidence type="ECO:0000313" key="8">
    <source>
        <dbReference type="EMBL" id="EYT50127.1"/>
    </source>
</evidence>
<evidence type="ECO:0000256" key="1">
    <source>
        <dbReference type="ARBA" id="ARBA00004651"/>
    </source>
</evidence>
<dbReference type="Pfam" id="PF12823">
    <property type="entry name" value="DUF3817"/>
    <property type="match status" value="1"/>
</dbReference>
<evidence type="ECO:0000256" key="3">
    <source>
        <dbReference type="ARBA" id="ARBA00022692"/>
    </source>
</evidence>
<dbReference type="HOGENOM" id="CLU_118524_0_0_11"/>
<proteinExistence type="predicted"/>
<keyword evidence="4 6" id="KW-1133">Transmembrane helix</keyword>
<feature type="transmembrane region" description="Helical" evidence="6">
    <location>
        <begin position="12"/>
        <end position="31"/>
    </location>
</feature>
<dbReference type="PANTHER" id="PTHR40077">
    <property type="entry name" value="MEMBRANE PROTEIN-RELATED"/>
    <property type="match status" value="1"/>
</dbReference>
<protein>
    <submittedName>
        <fullName evidence="8">Membrane protein</fullName>
    </submittedName>
</protein>
<keyword evidence="9" id="KW-1185">Reference proteome</keyword>
<keyword evidence="3 6" id="KW-0812">Transmembrane</keyword>
<gene>
    <name evidence="8" type="ORF">D641_0104935</name>
</gene>
<dbReference type="NCBIfam" id="TIGR03954">
    <property type="entry name" value="integ_memb_HG"/>
    <property type="match status" value="1"/>
</dbReference>
<dbReference type="PANTHER" id="PTHR40077:SF1">
    <property type="entry name" value="MEMBRANE PROTEIN"/>
    <property type="match status" value="1"/>
</dbReference>
<dbReference type="AlphaFoldDB" id="A0A022KYB3"/>
<evidence type="ECO:0000256" key="4">
    <source>
        <dbReference type="ARBA" id="ARBA00022989"/>
    </source>
</evidence>
<accession>A0A022KYB3</accession>
<sequence>MARMWNPPRLYRVVAIAEVITWTMLIAGMIMKYGLRLGETGDLAVRIGGGIHGFVFLAYCVTTVLIGVDQRWGLGRILLGLGSAVVPYLTVPFERWAERKGLLGEQWRLRHEDGRGLIEKLAAFAVRRPIPAALIALVAVSVMFFLLLQAGPPWEWFS</sequence>
<evidence type="ECO:0000313" key="9">
    <source>
        <dbReference type="Proteomes" id="UP000019754"/>
    </source>
</evidence>
<evidence type="ECO:0000256" key="5">
    <source>
        <dbReference type="ARBA" id="ARBA00023136"/>
    </source>
</evidence>
<evidence type="ECO:0000259" key="7">
    <source>
        <dbReference type="Pfam" id="PF12823"/>
    </source>
</evidence>
<dbReference type="InterPro" id="IPR023845">
    <property type="entry name" value="DUF3817_TM"/>
</dbReference>
<feature type="transmembrane region" description="Helical" evidence="6">
    <location>
        <begin position="130"/>
        <end position="148"/>
    </location>
</feature>
<feature type="domain" description="DUF3817" evidence="7">
    <location>
        <begin position="9"/>
        <end position="99"/>
    </location>
</feature>
<dbReference type="EMBL" id="AORC01000005">
    <property type="protein sequence ID" value="EYT50127.1"/>
    <property type="molecule type" value="Genomic_DNA"/>
</dbReference>
<dbReference type="STRING" id="1249481.D641_0104935"/>
<dbReference type="GO" id="GO:0005886">
    <property type="term" value="C:plasma membrane"/>
    <property type="evidence" value="ECO:0007669"/>
    <property type="project" value="UniProtKB-SubCell"/>
</dbReference>
<keyword evidence="5 6" id="KW-0472">Membrane</keyword>
<dbReference type="Proteomes" id="UP000019754">
    <property type="component" value="Unassembled WGS sequence"/>
</dbReference>
<evidence type="ECO:0000256" key="6">
    <source>
        <dbReference type="SAM" id="Phobius"/>
    </source>
</evidence>
<evidence type="ECO:0000256" key="2">
    <source>
        <dbReference type="ARBA" id="ARBA00022475"/>
    </source>
</evidence>